<gene>
    <name evidence="3" type="ORF">U9M48_043340</name>
</gene>
<feature type="domain" description="Integrase zinc-binding" evidence="2">
    <location>
        <begin position="2"/>
        <end position="42"/>
    </location>
</feature>
<dbReference type="Proteomes" id="UP001341281">
    <property type="component" value="Chromosome 10"/>
</dbReference>
<keyword evidence="4" id="KW-1185">Reference proteome</keyword>
<protein>
    <recommendedName>
        <fullName evidence="2">Integrase zinc-binding domain-containing protein</fullName>
    </recommendedName>
</protein>
<evidence type="ECO:0000313" key="4">
    <source>
        <dbReference type="Proteomes" id="UP001341281"/>
    </source>
</evidence>
<reference evidence="3 4" key="1">
    <citation type="submission" date="2024-02" db="EMBL/GenBank/DDBJ databases">
        <title>High-quality chromosome-scale genome assembly of Pensacola bahiagrass (Paspalum notatum Flugge var. saurae).</title>
        <authorList>
            <person name="Vega J.M."/>
            <person name="Podio M."/>
            <person name="Orjuela J."/>
            <person name="Siena L.A."/>
            <person name="Pessino S.C."/>
            <person name="Combes M.C."/>
            <person name="Mariac C."/>
            <person name="Albertini E."/>
            <person name="Pupilli F."/>
            <person name="Ortiz J.P.A."/>
            <person name="Leblanc O."/>
        </authorList>
    </citation>
    <scope>NUCLEOTIDE SEQUENCE [LARGE SCALE GENOMIC DNA]</scope>
    <source>
        <strain evidence="3">R1</strain>
        <tissue evidence="3">Leaf</tissue>
    </source>
</reference>
<evidence type="ECO:0000256" key="1">
    <source>
        <dbReference type="SAM" id="MobiDB-lite"/>
    </source>
</evidence>
<evidence type="ECO:0000313" key="3">
    <source>
        <dbReference type="EMBL" id="WVZ97830.1"/>
    </source>
</evidence>
<proteinExistence type="predicted"/>
<accession>A0AAQ3USU9</accession>
<dbReference type="AlphaFoldDB" id="A0AAQ3USU9"/>
<dbReference type="PANTHER" id="PTHR35046:SF9">
    <property type="entry name" value="RNA-DIRECTED DNA POLYMERASE"/>
    <property type="match status" value="1"/>
</dbReference>
<dbReference type="InterPro" id="IPR041588">
    <property type="entry name" value="Integrase_H2C2"/>
</dbReference>
<dbReference type="EMBL" id="CP144754">
    <property type="protein sequence ID" value="WVZ97830.1"/>
    <property type="molecule type" value="Genomic_DNA"/>
</dbReference>
<dbReference type="PANTHER" id="PTHR35046">
    <property type="entry name" value="ZINC KNUCKLE (CCHC-TYPE) FAMILY PROTEIN"/>
    <property type="match status" value="1"/>
</dbReference>
<sequence>MGHFGVYKTREVLAAHFFWPRMRADVERLVARCTTCQKAKSRLNNHDLKPYVGEDEELPSRTTSVLEGEDDEDINTSTPAAPPSSSAGPITRARARDLNFVMLPKNEGPEE</sequence>
<dbReference type="Pfam" id="PF17921">
    <property type="entry name" value="Integrase_H2C2"/>
    <property type="match status" value="1"/>
</dbReference>
<evidence type="ECO:0000259" key="2">
    <source>
        <dbReference type="Pfam" id="PF17921"/>
    </source>
</evidence>
<organism evidence="3 4">
    <name type="scientific">Paspalum notatum var. saurae</name>
    <dbReference type="NCBI Taxonomy" id="547442"/>
    <lineage>
        <taxon>Eukaryota</taxon>
        <taxon>Viridiplantae</taxon>
        <taxon>Streptophyta</taxon>
        <taxon>Embryophyta</taxon>
        <taxon>Tracheophyta</taxon>
        <taxon>Spermatophyta</taxon>
        <taxon>Magnoliopsida</taxon>
        <taxon>Liliopsida</taxon>
        <taxon>Poales</taxon>
        <taxon>Poaceae</taxon>
        <taxon>PACMAD clade</taxon>
        <taxon>Panicoideae</taxon>
        <taxon>Andropogonodae</taxon>
        <taxon>Paspaleae</taxon>
        <taxon>Paspalinae</taxon>
        <taxon>Paspalum</taxon>
    </lineage>
</organism>
<name>A0AAQ3USU9_PASNO</name>
<feature type="region of interest" description="Disordered" evidence="1">
    <location>
        <begin position="44"/>
        <end position="111"/>
    </location>
</feature>
<dbReference type="Gene3D" id="1.10.340.70">
    <property type="match status" value="1"/>
</dbReference>